<accession>A0A438GH38</accession>
<reference evidence="1 2" key="1">
    <citation type="journal article" date="2018" name="PLoS Genet.">
        <title>Population sequencing reveals clonal diversity and ancestral inbreeding in the grapevine cultivar Chardonnay.</title>
        <authorList>
            <person name="Roach M.J."/>
            <person name="Johnson D.L."/>
            <person name="Bohlmann J."/>
            <person name="van Vuuren H.J."/>
            <person name="Jones S.J."/>
            <person name="Pretorius I.S."/>
            <person name="Schmidt S.A."/>
            <person name="Borneman A.R."/>
        </authorList>
    </citation>
    <scope>NUCLEOTIDE SEQUENCE [LARGE SCALE GENOMIC DNA]</scope>
    <source>
        <strain evidence="2">cv. Chardonnay</strain>
        <tissue evidence="1">Leaf</tissue>
    </source>
</reference>
<organism evidence="1 2">
    <name type="scientific">Vitis vinifera</name>
    <name type="common">Grape</name>
    <dbReference type="NCBI Taxonomy" id="29760"/>
    <lineage>
        <taxon>Eukaryota</taxon>
        <taxon>Viridiplantae</taxon>
        <taxon>Streptophyta</taxon>
        <taxon>Embryophyta</taxon>
        <taxon>Tracheophyta</taxon>
        <taxon>Spermatophyta</taxon>
        <taxon>Magnoliopsida</taxon>
        <taxon>eudicotyledons</taxon>
        <taxon>Gunneridae</taxon>
        <taxon>Pentapetalae</taxon>
        <taxon>rosids</taxon>
        <taxon>Vitales</taxon>
        <taxon>Vitaceae</taxon>
        <taxon>Viteae</taxon>
        <taxon>Vitis</taxon>
    </lineage>
</organism>
<comment type="caution">
    <text evidence="1">The sequence shown here is derived from an EMBL/GenBank/DDBJ whole genome shotgun (WGS) entry which is preliminary data.</text>
</comment>
<evidence type="ECO:0000313" key="2">
    <source>
        <dbReference type="Proteomes" id="UP000288805"/>
    </source>
</evidence>
<dbReference type="Proteomes" id="UP000288805">
    <property type="component" value="Unassembled WGS sequence"/>
</dbReference>
<dbReference type="AlphaFoldDB" id="A0A438GH38"/>
<dbReference type="EMBL" id="QGNW01000435">
    <property type="protein sequence ID" value="RVW71504.1"/>
    <property type="molecule type" value="Genomic_DNA"/>
</dbReference>
<evidence type="ECO:0000313" key="1">
    <source>
        <dbReference type="EMBL" id="RVW71504.1"/>
    </source>
</evidence>
<sequence length="247" mass="26850">MHLWGKDFFKRVDDACKGSVVVDVDIVERCHLQWTRILVSLISVKEDCTMLESKDDNKGRSCMARSVGALVGLVGKAIPSPFFPLGQEVGGPECFRPCLASLVLRVPCFKAMLFLLKVLALVDLKFLLKGPLCWLVKGRTSASSWFSSTFKDEGALLVLANSLAPQREQVEGSSVQCKGNDGGHVGLFSNKGLGLDFPVTHSNDAKCTNLESCSEVGVLREGSPRKDSMGVKNVVLMRTSSTYHLGI</sequence>
<proteinExistence type="predicted"/>
<protein>
    <submittedName>
        <fullName evidence="1">Uncharacterized protein</fullName>
    </submittedName>
</protein>
<gene>
    <name evidence="1" type="ORF">CK203_047996</name>
</gene>
<name>A0A438GH38_VITVI</name>